<evidence type="ECO:0000256" key="1">
    <source>
        <dbReference type="ARBA" id="ARBA00022679"/>
    </source>
</evidence>
<dbReference type="InterPro" id="IPR017441">
    <property type="entry name" value="Protein_kinase_ATP_BS"/>
</dbReference>
<protein>
    <recommendedName>
        <fullName evidence="6">Protein kinase domain-containing protein</fullName>
    </recommendedName>
</protein>
<evidence type="ECO:0000256" key="2">
    <source>
        <dbReference type="ARBA" id="ARBA00022741"/>
    </source>
</evidence>
<dbReference type="Pfam" id="PF07714">
    <property type="entry name" value="PK_Tyr_Ser-Thr"/>
    <property type="match status" value="1"/>
</dbReference>
<dbReference type="GO" id="GO:0004713">
    <property type="term" value="F:protein tyrosine kinase activity"/>
    <property type="evidence" value="ECO:0007669"/>
    <property type="project" value="InterPro"/>
</dbReference>
<dbReference type="InterPro" id="IPR020635">
    <property type="entry name" value="Tyr_kinase_cat_dom"/>
</dbReference>
<evidence type="ECO:0000256" key="3">
    <source>
        <dbReference type="ARBA" id="ARBA00022777"/>
    </source>
</evidence>
<dbReference type="SUPFAM" id="SSF56112">
    <property type="entry name" value="Protein kinase-like (PK-like)"/>
    <property type="match status" value="1"/>
</dbReference>
<dbReference type="InterPro" id="IPR000719">
    <property type="entry name" value="Prot_kinase_dom"/>
</dbReference>
<reference evidence="7" key="1">
    <citation type="submission" date="2023-01" db="EMBL/GenBank/DDBJ databases">
        <title>Genome assembly of the deep-sea coral Lophelia pertusa.</title>
        <authorList>
            <person name="Herrera S."/>
            <person name="Cordes E."/>
        </authorList>
    </citation>
    <scope>NUCLEOTIDE SEQUENCE</scope>
    <source>
        <strain evidence="7">USNM1676648</strain>
        <tissue evidence="7">Polyp</tissue>
    </source>
</reference>
<dbReference type="PROSITE" id="PS50011">
    <property type="entry name" value="PROTEIN_KINASE_DOM"/>
    <property type="match status" value="1"/>
</dbReference>
<keyword evidence="1" id="KW-0808">Transferase</keyword>
<name>A0A9X0CMG1_9CNID</name>
<dbReference type="PANTHER" id="PTHR44329">
    <property type="entry name" value="SERINE/THREONINE-PROTEIN KINASE TNNI3K-RELATED"/>
    <property type="match status" value="1"/>
</dbReference>
<dbReference type="AlphaFoldDB" id="A0A9X0CMG1"/>
<dbReference type="FunFam" id="3.30.200.20:FF:000180">
    <property type="entry name" value="serine/threonine-protein kinase STY46-like"/>
    <property type="match status" value="1"/>
</dbReference>
<dbReference type="InterPro" id="IPR051681">
    <property type="entry name" value="Ser/Thr_Kinases-Pseudokinases"/>
</dbReference>
<dbReference type="Proteomes" id="UP001163046">
    <property type="component" value="Unassembled WGS sequence"/>
</dbReference>
<dbReference type="Gene3D" id="1.10.510.10">
    <property type="entry name" value="Transferase(Phosphotransferase) domain 1"/>
    <property type="match status" value="1"/>
</dbReference>
<dbReference type="InterPro" id="IPR011009">
    <property type="entry name" value="Kinase-like_dom_sf"/>
</dbReference>
<dbReference type="SMART" id="SM00219">
    <property type="entry name" value="TyrKc"/>
    <property type="match status" value="1"/>
</dbReference>
<keyword evidence="4 5" id="KW-0067">ATP-binding</keyword>
<dbReference type="PROSITE" id="PS00107">
    <property type="entry name" value="PROTEIN_KINASE_ATP"/>
    <property type="match status" value="1"/>
</dbReference>
<dbReference type="InterPro" id="IPR008266">
    <property type="entry name" value="Tyr_kinase_AS"/>
</dbReference>
<dbReference type="InterPro" id="IPR001245">
    <property type="entry name" value="Ser-Thr/Tyr_kinase_cat_dom"/>
</dbReference>
<dbReference type="PROSITE" id="PS00109">
    <property type="entry name" value="PROTEIN_KINASE_TYR"/>
    <property type="match status" value="1"/>
</dbReference>
<organism evidence="7 8">
    <name type="scientific">Desmophyllum pertusum</name>
    <dbReference type="NCBI Taxonomy" id="174260"/>
    <lineage>
        <taxon>Eukaryota</taxon>
        <taxon>Metazoa</taxon>
        <taxon>Cnidaria</taxon>
        <taxon>Anthozoa</taxon>
        <taxon>Hexacorallia</taxon>
        <taxon>Scleractinia</taxon>
        <taxon>Caryophylliina</taxon>
        <taxon>Caryophylliidae</taxon>
        <taxon>Desmophyllum</taxon>
    </lineage>
</organism>
<dbReference type="EMBL" id="MU827303">
    <property type="protein sequence ID" value="KAJ7365321.1"/>
    <property type="molecule type" value="Genomic_DNA"/>
</dbReference>
<sequence>MGNTSSKEEVKLGAKIGEGSYAEVYRAVWNNKPVAAKKLHSYLLAKTDVTKKFRAEWELLSQLDHPNIVKYLRVVLPESPKETPIIVTELLEQDLRKFIITSRTTPKVTFRDTVSIMLDVAQGLDYLHQRPEPVVHRDLACKNILLTANENRRRLPILDLRSVFGRRKHGCHS</sequence>
<evidence type="ECO:0000256" key="4">
    <source>
        <dbReference type="ARBA" id="ARBA00022840"/>
    </source>
</evidence>
<dbReference type="OrthoDB" id="339325at2759"/>
<accession>A0A9X0CMG1</accession>
<evidence type="ECO:0000259" key="6">
    <source>
        <dbReference type="PROSITE" id="PS50011"/>
    </source>
</evidence>
<evidence type="ECO:0000313" key="7">
    <source>
        <dbReference type="EMBL" id="KAJ7365321.1"/>
    </source>
</evidence>
<evidence type="ECO:0000256" key="5">
    <source>
        <dbReference type="PROSITE-ProRule" id="PRU10141"/>
    </source>
</evidence>
<feature type="domain" description="Protein kinase" evidence="6">
    <location>
        <begin position="10"/>
        <end position="173"/>
    </location>
</feature>
<comment type="caution">
    <text evidence="7">The sequence shown here is derived from an EMBL/GenBank/DDBJ whole genome shotgun (WGS) entry which is preliminary data.</text>
</comment>
<feature type="binding site" evidence="5">
    <location>
        <position position="38"/>
    </location>
    <ligand>
        <name>ATP</name>
        <dbReference type="ChEBI" id="CHEBI:30616"/>
    </ligand>
</feature>
<keyword evidence="3" id="KW-0418">Kinase</keyword>
<dbReference type="GO" id="GO:0005524">
    <property type="term" value="F:ATP binding"/>
    <property type="evidence" value="ECO:0007669"/>
    <property type="project" value="UniProtKB-UniRule"/>
</dbReference>
<keyword evidence="2 5" id="KW-0547">Nucleotide-binding</keyword>
<gene>
    <name evidence="7" type="ORF">OS493_005425</name>
</gene>
<keyword evidence="8" id="KW-1185">Reference proteome</keyword>
<dbReference type="GO" id="GO:0004674">
    <property type="term" value="F:protein serine/threonine kinase activity"/>
    <property type="evidence" value="ECO:0007669"/>
    <property type="project" value="TreeGrafter"/>
</dbReference>
<proteinExistence type="predicted"/>
<evidence type="ECO:0000313" key="8">
    <source>
        <dbReference type="Proteomes" id="UP001163046"/>
    </source>
</evidence>